<dbReference type="SUPFAM" id="SSF103473">
    <property type="entry name" value="MFS general substrate transporter"/>
    <property type="match status" value="1"/>
</dbReference>
<dbReference type="GO" id="GO:0022857">
    <property type="term" value="F:transmembrane transporter activity"/>
    <property type="evidence" value="ECO:0007669"/>
    <property type="project" value="InterPro"/>
</dbReference>
<dbReference type="PROSITE" id="PS50850">
    <property type="entry name" value="MFS"/>
    <property type="match status" value="1"/>
</dbReference>
<feature type="transmembrane region" description="Helical" evidence="4">
    <location>
        <begin position="164"/>
        <end position="181"/>
    </location>
</feature>
<evidence type="ECO:0000256" key="4">
    <source>
        <dbReference type="SAM" id="Phobius"/>
    </source>
</evidence>
<dbReference type="EMBL" id="AP018694">
    <property type="protein sequence ID" value="BBE19651.1"/>
    <property type="molecule type" value="Genomic_DNA"/>
</dbReference>
<accession>A0A5K7SDG8</accession>
<feature type="transmembrane region" description="Helical" evidence="4">
    <location>
        <begin position="71"/>
        <end position="89"/>
    </location>
</feature>
<dbReference type="RefSeq" id="WP_318347876.1">
    <property type="nucleotide sequence ID" value="NZ_AP018694.1"/>
</dbReference>
<keyword evidence="1 4" id="KW-0812">Transmembrane</keyword>
<protein>
    <submittedName>
        <fullName evidence="6">Transport protein</fullName>
    </submittedName>
</protein>
<evidence type="ECO:0000256" key="2">
    <source>
        <dbReference type="ARBA" id="ARBA00022989"/>
    </source>
</evidence>
<sequence length="396" mass="43726">MKRFPENTIQLYLIKIAKWFNLIMPIVVLFYQENGLTMSQIFILKSIYSIAMVATELPSGYLADVWGCRRTLLLGAILGTIGIGIYCISADFASFAVAEIILGVGFSFISGADSALLYDSLKAENREEEYIKYEGRITSAGNFAEALAGVAGGLLATFSLRTPYYFQVFVAAIAIPAAYFLKEPQHIQERIKSTMNEILSIVKLTYQQKEMRSAIMISSFTGAATLTYAWFVQPYFQKAGVPVSVFGILWTLLNLSAGVFSMFSYKIERFLGNKKTLLFIVIFISLGFVLTSLQISLAGIAILFGFYMVRGIATPVLKDQINQYTDSKVRATILSVRNLEIRIIFAAIGPALGYLTDTFSLSTALMVTGIIYFVAGMMSIMPFLEASPKPPPREGA</sequence>
<reference evidence="6" key="1">
    <citation type="journal article" date="2020" name="Int. J. Syst. Evol. Microbiol.">
        <title>Aquipluma nitroreducens gen. nov. sp. nov., a novel facultatively anaerobic bacterium isolated from a freshwater lake.</title>
        <authorList>
            <person name="Watanabe M."/>
            <person name="Kojima H."/>
            <person name="Fukui M."/>
        </authorList>
    </citation>
    <scope>NUCLEOTIDE SEQUENCE</scope>
    <source>
        <strain evidence="6">MeG22</strain>
    </source>
</reference>
<feature type="transmembrane region" description="Helical" evidence="4">
    <location>
        <begin position="277"/>
        <end position="309"/>
    </location>
</feature>
<evidence type="ECO:0000313" key="6">
    <source>
        <dbReference type="EMBL" id="BBE19651.1"/>
    </source>
</evidence>
<feature type="transmembrane region" description="Helical" evidence="4">
    <location>
        <begin position="37"/>
        <end position="59"/>
    </location>
</feature>
<organism evidence="6 7">
    <name type="scientific">Aquipluma nitroreducens</name>
    <dbReference type="NCBI Taxonomy" id="2010828"/>
    <lineage>
        <taxon>Bacteria</taxon>
        <taxon>Pseudomonadati</taxon>
        <taxon>Bacteroidota</taxon>
        <taxon>Bacteroidia</taxon>
        <taxon>Marinilabiliales</taxon>
        <taxon>Prolixibacteraceae</taxon>
        <taxon>Aquipluma</taxon>
    </lineage>
</organism>
<dbReference type="InterPro" id="IPR011701">
    <property type="entry name" value="MFS"/>
</dbReference>
<feature type="domain" description="Major facilitator superfamily (MFS) profile" evidence="5">
    <location>
        <begin position="1"/>
        <end position="387"/>
    </location>
</feature>
<dbReference type="PANTHER" id="PTHR23530">
    <property type="entry name" value="TRANSPORT PROTEIN-RELATED"/>
    <property type="match status" value="1"/>
</dbReference>
<dbReference type="Gene3D" id="1.20.1250.20">
    <property type="entry name" value="MFS general substrate transporter like domains"/>
    <property type="match status" value="1"/>
</dbReference>
<keyword evidence="3 4" id="KW-0472">Membrane</keyword>
<feature type="transmembrane region" description="Helical" evidence="4">
    <location>
        <begin position="243"/>
        <end position="265"/>
    </location>
</feature>
<evidence type="ECO:0000256" key="1">
    <source>
        <dbReference type="ARBA" id="ARBA00022692"/>
    </source>
</evidence>
<name>A0A5K7SDG8_9BACT</name>
<dbReference type="Proteomes" id="UP001193389">
    <property type="component" value="Chromosome"/>
</dbReference>
<keyword evidence="7" id="KW-1185">Reference proteome</keyword>
<feature type="transmembrane region" description="Helical" evidence="4">
    <location>
        <begin position="359"/>
        <end position="384"/>
    </location>
</feature>
<proteinExistence type="predicted"/>
<feature type="transmembrane region" description="Helical" evidence="4">
    <location>
        <begin position="213"/>
        <end position="231"/>
    </location>
</feature>
<dbReference type="KEGG" id="anf:AQPE_3838"/>
<feature type="transmembrane region" description="Helical" evidence="4">
    <location>
        <begin position="139"/>
        <end position="158"/>
    </location>
</feature>
<gene>
    <name evidence="6" type="ORF">AQPE_3838</name>
</gene>
<dbReference type="PANTHER" id="PTHR23530:SF1">
    <property type="entry name" value="PERMEASE, MAJOR FACILITATOR SUPERFAMILY-RELATED"/>
    <property type="match status" value="1"/>
</dbReference>
<dbReference type="InterPro" id="IPR053160">
    <property type="entry name" value="MFS_DHA3_Transporter"/>
</dbReference>
<keyword evidence="2 4" id="KW-1133">Transmembrane helix</keyword>
<dbReference type="AlphaFoldDB" id="A0A5K7SDG8"/>
<dbReference type="InterPro" id="IPR036259">
    <property type="entry name" value="MFS_trans_sf"/>
</dbReference>
<evidence type="ECO:0000259" key="5">
    <source>
        <dbReference type="PROSITE" id="PS50850"/>
    </source>
</evidence>
<feature type="transmembrane region" description="Helical" evidence="4">
    <location>
        <begin position="12"/>
        <end position="31"/>
    </location>
</feature>
<dbReference type="InterPro" id="IPR020846">
    <property type="entry name" value="MFS_dom"/>
</dbReference>
<evidence type="ECO:0000313" key="7">
    <source>
        <dbReference type="Proteomes" id="UP001193389"/>
    </source>
</evidence>
<evidence type="ECO:0000256" key="3">
    <source>
        <dbReference type="ARBA" id="ARBA00023136"/>
    </source>
</evidence>
<feature type="transmembrane region" description="Helical" evidence="4">
    <location>
        <begin position="95"/>
        <end position="118"/>
    </location>
</feature>
<dbReference type="Pfam" id="PF07690">
    <property type="entry name" value="MFS_1"/>
    <property type="match status" value="1"/>
</dbReference>